<reference evidence="3" key="2">
    <citation type="journal article" date="2021" name="PeerJ">
        <title>Extensive microbial diversity within the chicken gut microbiome revealed by metagenomics and culture.</title>
        <authorList>
            <person name="Gilroy R."/>
            <person name="Ravi A."/>
            <person name="Getino M."/>
            <person name="Pursley I."/>
            <person name="Horton D.L."/>
            <person name="Alikhan N.F."/>
            <person name="Baker D."/>
            <person name="Gharbi K."/>
            <person name="Hall N."/>
            <person name="Watson M."/>
            <person name="Adriaenssens E.M."/>
            <person name="Foster-Nyarko E."/>
            <person name="Jarju S."/>
            <person name="Secka A."/>
            <person name="Antonio M."/>
            <person name="Oren A."/>
            <person name="Chaudhuri R.R."/>
            <person name="La Ragione R."/>
            <person name="Hildebrand F."/>
            <person name="Pallen M.J."/>
        </authorList>
    </citation>
    <scope>NUCLEOTIDE SEQUENCE</scope>
    <source>
        <strain evidence="3">B1-8020</strain>
    </source>
</reference>
<proteinExistence type="predicted"/>
<dbReference type="EMBL" id="JADIMA010000008">
    <property type="protein sequence ID" value="MBO8472179.1"/>
    <property type="molecule type" value="Genomic_DNA"/>
</dbReference>
<sequence length="323" mass="35178">MNNIKYIFLSVALCAFTATAMTAQDLESLNRPANARSLSMGGTDMASGAYGSNIMTNPASMALADETFSIQGNYMGIPSTNLLNHFNLAAYYSLSERYAISVYGQGSFGNKRMEADLYGNALGMFQPYEYTVGAGFAAEIIDGFAIGLNAKMVNSTRMSDKWLATLPGYKNAYAFAADLSLMYTIQGFRVAAGVNNIGTKIKYSSNENYKGSDLPTAVRLGFGYGKEWEKHSLDATLQADYLIFHSEFYAGVGAEYGFNDMLFVRGGYHFSQNAVNCLPQYASAGLGVKFFGINLDLAYMIPFGTGNSDNFNNTFMISLGWSF</sequence>
<keyword evidence="1" id="KW-0732">Signal</keyword>
<protein>
    <submittedName>
        <fullName evidence="3">PorV/PorQ family protein</fullName>
    </submittedName>
</protein>
<organism evidence="3 4">
    <name type="scientific">Candidatus Merdivivens pullicola</name>
    <dbReference type="NCBI Taxonomy" id="2840872"/>
    <lineage>
        <taxon>Bacteria</taxon>
        <taxon>Pseudomonadati</taxon>
        <taxon>Bacteroidota</taxon>
        <taxon>Bacteroidia</taxon>
        <taxon>Bacteroidales</taxon>
        <taxon>Muribaculaceae</taxon>
        <taxon>Muribaculaceae incertae sedis</taxon>
        <taxon>Candidatus Merdivivens</taxon>
    </lineage>
</organism>
<feature type="signal peptide" evidence="1">
    <location>
        <begin position="1"/>
        <end position="20"/>
    </location>
</feature>
<dbReference type="Pfam" id="PF19572">
    <property type="entry name" value="PorV"/>
    <property type="match status" value="1"/>
</dbReference>
<evidence type="ECO:0000259" key="2">
    <source>
        <dbReference type="Pfam" id="PF19572"/>
    </source>
</evidence>
<accession>A0A9D9III8</accession>
<dbReference type="AlphaFoldDB" id="A0A9D9III8"/>
<evidence type="ECO:0000313" key="3">
    <source>
        <dbReference type="EMBL" id="MBO8472179.1"/>
    </source>
</evidence>
<evidence type="ECO:0000256" key="1">
    <source>
        <dbReference type="SAM" id="SignalP"/>
    </source>
</evidence>
<dbReference type="Proteomes" id="UP000823604">
    <property type="component" value="Unassembled WGS sequence"/>
</dbReference>
<feature type="chain" id="PRO_5039457497" evidence="1">
    <location>
        <begin position="21"/>
        <end position="323"/>
    </location>
</feature>
<dbReference type="SUPFAM" id="SSF56935">
    <property type="entry name" value="Porins"/>
    <property type="match status" value="1"/>
</dbReference>
<name>A0A9D9III8_9BACT</name>
<dbReference type="Gene3D" id="2.40.160.60">
    <property type="entry name" value="Outer membrane protein transport protein (OMPP1/FadL/TodX)"/>
    <property type="match status" value="1"/>
</dbReference>
<feature type="domain" description="Type IX secretion system protein PorV" evidence="2">
    <location>
        <begin position="33"/>
        <end position="224"/>
    </location>
</feature>
<dbReference type="InterPro" id="IPR045741">
    <property type="entry name" value="PorV"/>
</dbReference>
<dbReference type="NCBIfam" id="NF033709">
    <property type="entry name" value="PorV_fam"/>
    <property type="match status" value="1"/>
</dbReference>
<comment type="caution">
    <text evidence="3">The sequence shown here is derived from an EMBL/GenBank/DDBJ whole genome shotgun (WGS) entry which is preliminary data.</text>
</comment>
<reference evidence="3" key="1">
    <citation type="submission" date="2020-10" db="EMBL/GenBank/DDBJ databases">
        <authorList>
            <person name="Gilroy R."/>
        </authorList>
    </citation>
    <scope>NUCLEOTIDE SEQUENCE</scope>
    <source>
        <strain evidence="3">B1-8020</strain>
    </source>
</reference>
<gene>
    <name evidence="3" type="ORF">IAB81_00915</name>
</gene>
<evidence type="ECO:0000313" key="4">
    <source>
        <dbReference type="Proteomes" id="UP000823604"/>
    </source>
</evidence>